<evidence type="ECO:0000313" key="2">
    <source>
        <dbReference type="EMBL" id="GBG35269.1"/>
    </source>
</evidence>
<comment type="caution">
    <text evidence="2">The sequence shown here is derived from an EMBL/GenBank/DDBJ whole genome shotgun (WGS) entry which is preliminary data.</text>
</comment>
<accession>A0A2R5GY69</accession>
<organism evidence="2 3">
    <name type="scientific">Hondaea fermentalgiana</name>
    <dbReference type="NCBI Taxonomy" id="2315210"/>
    <lineage>
        <taxon>Eukaryota</taxon>
        <taxon>Sar</taxon>
        <taxon>Stramenopiles</taxon>
        <taxon>Bigyra</taxon>
        <taxon>Labyrinthulomycetes</taxon>
        <taxon>Thraustochytrida</taxon>
        <taxon>Thraustochytriidae</taxon>
        <taxon>Hondaea</taxon>
    </lineage>
</organism>
<feature type="compositionally biased region" description="Basic and acidic residues" evidence="1">
    <location>
        <begin position="143"/>
        <end position="160"/>
    </location>
</feature>
<protein>
    <submittedName>
        <fullName evidence="2">TolA protein, putative</fullName>
    </submittedName>
</protein>
<feature type="compositionally biased region" description="Basic and acidic residues" evidence="1">
    <location>
        <begin position="125"/>
        <end position="135"/>
    </location>
</feature>
<dbReference type="AlphaFoldDB" id="A0A2R5GY69"/>
<gene>
    <name evidence="2" type="ORF">FCC1311_114922</name>
</gene>
<dbReference type="InParanoid" id="A0A2R5GY69"/>
<feature type="non-terminal residue" evidence="2">
    <location>
        <position position="1"/>
    </location>
</feature>
<sequence>PAFEDNADQAEKIWTFCRKCEELDPRGAEGNELDEFKAHILLEQLIGAVTVTDMRKALRDVDVDFNKMVSLTEFLVYHYKVKWEELVHAPQGSDEDQAKLVEAQQAVEESQRAQEESTEQLRIARENEEASRQAAKEAAAAADKARDAEAEAKAHEESAKASEAAAKASEETAIEQETQAKASEAAALEAEAVAVKEETEAKDAEAKAVASEELAVEAESKAKNAEAEATAAEQDAVKEEADAIAKEGVAAKAEDEQRKAEAAVQSAVEAIKAEETAFKNQCDKLRGISEDESAGAVKRGTAANELAQLLVKDPMPLQRARILEEAALRKQTKLTQAAAEARDVARVAAESAKTQRAK</sequence>
<feature type="non-terminal residue" evidence="2">
    <location>
        <position position="358"/>
    </location>
</feature>
<evidence type="ECO:0000256" key="1">
    <source>
        <dbReference type="SAM" id="MobiDB-lite"/>
    </source>
</evidence>
<dbReference type="EMBL" id="BEYU01000587">
    <property type="protein sequence ID" value="GBG35269.1"/>
    <property type="molecule type" value="Genomic_DNA"/>
</dbReference>
<dbReference type="InterPro" id="IPR053356">
    <property type="entry name" value="Calcium-reg_actin-bundling"/>
</dbReference>
<name>A0A2R5GY69_9STRA</name>
<feature type="compositionally biased region" description="Basic and acidic residues" evidence="1">
    <location>
        <begin position="194"/>
        <end position="206"/>
    </location>
</feature>
<dbReference type="PANTHER" id="PTHR37009">
    <property type="entry name" value="EF-HAND DOMAIN-CONTAINING PROTEIN"/>
    <property type="match status" value="1"/>
</dbReference>
<feature type="region of interest" description="Disordered" evidence="1">
    <location>
        <begin position="125"/>
        <end position="240"/>
    </location>
</feature>
<dbReference type="GO" id="GO:0030046">
    <property type="term" value="P:parallel actin filament bundle assembly"/>
    <property type="evidence" value="ECO:0007669"/>
    <property type="project" value="TreeGrafter"/>
</dbReference>
<dbReference type="PANTHER" id="PTHR37009:SF1">
    <property type="entry name" value="CALCIUM-REGULATED ACTIN-BUNDLING PROTEIN"/>
    <property type="match status" value="1"/>
</dbReference>
<evidence type="ECO:0000313" key="3">
    <source>
        <dbReference type="Proteomes" id="UP000241890"/>
    </source>
</evidence>
<proteinExistence type="predicted"/>
<keyword evidence="3" id="KW-1185">Reference proteome</keyword>
<dbReference type="GO" id="GO:0051015">
    <property type="term" value="F:actin filament binding"/>
    <property type="evidence" value="ECO:0007669"/>
    <property type="project" value="TreeGrafter"/>
</dbReference>
<dbReference type="Proteomes" id="UP000241890">
    <property type="component" value="Unassembled WGS sequence"/>
</dbReference>
<feature type="compositionally biased region" description="Low complexity" evidence="1">
    <location>
        <begin position="175"/>
        <end position="193"/>
    </location>
</feature>
<dbReference type="GO" id="GO:0030863">
    <property type="term" value="C:cortical cytoskeleton"/>
    <property type="evidence" value="ECO:0007669"/>
    <property type="project" value="TreeGrafter"/>
</dbReference>
<dbReference type="OrthoDB" id="29213at2759"/>
<reference evidence="2 3" key="1">
    <citation type="submission" date="2017-12" db="EMBL/GenBank/DDBJ databases">
        <title>Sequencing, de novo assembly and annotation of complete genome of a new Thraustochytrid species, strain FCC1311.</title>
        <authorList>
            <person name="Sedici K."/>
            <person name="Godart F."/>
            <person name="Aiese Cigliano R."/>
            <person name="Sanseverino W."/>
            <person name="Barakat M."/>
            <person name="Ortet P."/>
            <person name="Marechal E."/>
            <person name="Cagnac O."/>
            <person name="Amato A."/>
        </authorList>
    </citation>
    <scope>NUCLEOTIDE SEQUENCE [LARGE SCALE GENOMIC DNA]</scope>
</reference>
<dbReference type="GO" id="GO:0051764">
    <property type="term" value="P:actin crosslink formation"/>
    <property type="evidence" value="ECO:0007669"/>
    <property type="project" value="TreeGrafter"/>
</dbReference>